<feature type="domain" description="Orn/DAP/Arg decarboxylase 2 N-terminal" evidence="10">
    <location>
        <begin position="38"/>
        <end position="281"/>
    </location>
</feature>
<dbReference type="Proteomes" id="UP000094256">
    <property type="component" value="Chromosome"/>
</dbReference>
<protein>
    <recommendedName>
        <fullName evidence="5 6">Diaminopimelate decarboxylase</fullName>
        <shortName evidence="5">DAP decarboxylase</shortName>
        <shortName evidence="5">DAPDC</shortName>
        <ecNumber evidence="5 6">4.1.1.20</ecNumber>
    </recommendedName>
</protein>
<dbReference type="STRING" id="1560345.AWL63_02685"/>
<dbReference type="Gene3D" id="3.20.20.10">
    <property type="entry name" value="Alanine racemase"/>
    <property type="match status" value="1"/>
</dbReference>
<keyword evidence="12" id="KW-1185">Reference proteome</keyword>
<evidence type="ECO:0000256" key="5">
    <source>
        <dbReference type="HAMAP-Rule" id="MF_02120"/>
    </source>
</evidence>
<evidence type="ECO:0000256" key="8">
    <source>
        <dbReference type="RuleBase" id="RU003738"/>
    </source>
</evidence>
<dbReference type="InterPro" id="IPR002986">
    <property type="entry name" value="DAP_deCOOHase_LysA"/>
</dbReference>
<dbReference type="InterPro" id="IPR022643">
    <property type="entry name" value="De-COase2_C"/>
</dbReference>
<dbReference type="HAMAP" id="MF_02120">
    <property type="entry name" value="LysA"/>
    <property type="match status" value="1"/>
</dbReference>
<dbReference type="PROSITE" id="PS00878">
    <property type="entry name" value="ODR_DC_2_1"/>
    <property type="match status" value="1"/>
</dbReference>
<dbReference type="PROSITE" id="PS00879">
    <property type="entry name" value="ODR_DC_2_2"/>
    <property type="match status" value="1"/>
</dbReference>
<dbReference type="Pfam" id="PF00278">
    <property type="entry name" value="Orn_DAP_Arg_deC"/>
    <property type="match status" value="1"/>
</dbReference>
<accession>A0A1B3Z6J2</accession>
<evidence type="ECO:0000259" key="9">
    <source>
        <dbReference type="Pfam" id="PF00278"/>
    </source>
</evidence>
<feature type="binding site" evidence="5">
    <location>
        <position position="318"/>
    </location>
    <ligand>
        <name>substrate</name>
    </ligand>
</feature>
<keyword evidence="3 5" id="KW-0663">Pyridoxal phosphate</keyword>
<dbReference type="InterPro" id="IPR029066">
    <property type="entry name" value="PLP-binding_barrel"/>
</dbReference>
<dbReference type="PRINTS" id="PR01179">
    <property type="entry name" value="ODADCRBXLASE"/>
</dbReference>
<feature type="binding site" evidence="5">
    <location>
        <position position="314"/>
    </location>
    <ligand>
        <name>substrate</name>
    </ligand>
</feature>
<comment type="function">
    <text evidence="5">Specifically catalyzes the decarboxylation of meso-diaminopimelate (meso-DAP) to L-lysine.</text>
</comment>
<feature type="binding site" evidence="5">
    <location>
        <position position="344"/>
    </location>
    <ligand>
        <name>substrate</name>
    </ligand>
</feature>
<dbReference type="GO" id="GO:0030170">
    <property type="term" value="F:pyridoxal phosphate binding"/>
    <property type="evidence" value="ECO:0007669"/>
    <property type="project" value="UniProtKB-UniRule"/>
</dbReference>
<dbReference type="Gene3D" id="2.40.37.10">
    <property type="entry name" value="Lyase, Ornithine Decarboxylase, Chain A, domain 1"/>
    <property type="match status" value="1"/>
</dbReference>
<keyword evidence="2 5" id="KW-0210">Decarboxylase</keyword>
<proteinExistence type="inferred from homology"/>
<feature type="modified residue" description="N6-(pyridoxal phosphate)lysine" evidence="5 7">
    <location>
        <position position="61"/>
    </location>
</feature>
<sequence>MDHFALVDGVMHCEGVSLERIAADVGSPVYVYSAATFTRHAEVFRDGLAGVKRKHIAYAIKANPNLAVLRLLANAGYGADVVSGGELARAIAAGIPASDIVFSGVGKTVAELTKALDAGLGQFNLELEEEGVVLAALAAAGGRRADAVLRVNPDVDAGTHAKISTGKAENKFGVPISEARAIFDRLAGLPGLNLRGVAIHIGSQLADLAPLEAAYRRIGQLVQELRAAGHTISHVDLGGGLGVPYKAGDVFPTPAAYGAMVARVTDGWDATLMFEPGRVIAGNAGVLLTRVIWVKPGVTNPYVIVDAAMNDLARPAMYDAWHDFAAVRPTGARMTANIAGPVCESGDTFAMGRDIDSVKSGDLAIFRTAGAYGATMASTYNSRALVPEVLVSGDRYAVVADRIQPETILAAERLPEWLTA</sequence>
<feature type="binding site" evidence="5">
    <location>
        <position position="278"/>
    </location>
    <ligand>
        <name>substrate</name>
    </ligand>
</feature>
<dbReference type="InterPro" id="IPR022644">
    <property type="entry name" value="De-COase2_N"/>
</dbReference>
<dbReference type="AlphaFoldDB" id="A0A1B3Z6J2"/>
<dbReference type="KEGG" id="span:AWL63_02685"/>
<organism evidence="11 12">
    <name type="scientific">Sphingomonas panacis</name>
    <dbReference type="NCBI Taxonomy" id="1560345"/>
    <lineage>
        <taxon>Bacteria</taxon>
        <taxon>Pseudomonadati</taxon>
        <taxon>Pseudomonadota</taxon>
        <taxon>Alphaproteobacteria</taxon>
        <taxon>Sphingomonadales</taxon>
        <taxon>Sphingomonadaceae</taxon>
        <taxon>Sphingomonas</taxon>
    </lineage>
</organism>
<dbReference type="RefSeq" id="WP_069203627.1">
    <property type="nucleotide sequence ID" value="NZ_CP014168.1"/>
</dbReference>
<keyword evidence="5 8" id="KW-0457">Lysine biosynthesis</keyword>
<dbReference type="InterPro" id="IPR022657">
    <property type="entry name" value="De-COase2_CS"/>
</dbReference>
<comment type="cofactor">
    <cofactor evidence="1 5 7 8">
        <name>pyridoxal 5'-phosphate</name>
        <dbReference type="ChEBI" id="CHEBI:597326"/>
    </cofactor>
</comment>
<evidence type="ECO:0000256" key="3">
    <source>
        <dbReference type="ARBA" id="ARBA00022898"/>
    </source>
</evidence>
<reference evidence="11 12" key="1">
    <citation type="submission" date="2016-01" db="EMBL/GenBank/DDBJ databases">
        <title>Complete genome and mega plasmid sequence of Sphingomonas panacis DCY99 elicits systemic resistance in rice to Xanthomonas oryzae.</title>
        <authorList>
            <person name="Kim Y.J."/>
            <person name="Yang D.C."/>
            <person name="Sing P."/>
        </authorList>
    </citation>
    <scope>NUCLEOTIDE SEQUENCE [LARGE SCALE GENOMIC DNA]</scope>
    <source>
        <strain evidence="11 12">DCY99</strain>
    </source>
</reference>
<keyword evidence="5" id="KW-0028">Amino-acid biosynthesis</keyword>
<dbReference type="InterPro" id="IPR009006">
    <property type="entry name" value="Ala_racemase/Decarboxylase_C"/>
</dbReference>
<feature type="domain" description="Orn/DAP/Arg decarboxylase 2 C-terminal" evidence="9">
    <location>
        <begin position="30"/>
        <end position="370"/>
    </location>
</feature>
<dbReference type="SUPFAM" id="SSF51419">
    <property type="entry name" value="PLP-binding barrel"/>
    <property type="match status" value="1"/>
</dbReference>
<dbReference type="InterPro" id="IPR000183">
    <property type="entry name" value="Orn/DAP/Arg_de-COase"/>
</dbReference>
<dbReference type="OrthoDB" id="9802241at2"/>
<feature type="active site" description="Proton donor" evidence="7">
    <location>
        <position position="343"/>
    </location>
</feature>
<dbReference type="GO" id="GO:0008836">
    <property type="term" value="F:diaminopimelate decarboxylase activity"/>
    <property type="evidence" value="ECO:0007669"/>
    <property type="project" value="UniProtKB-UniRule"/>
</dbReference>
<comment type="pathway">
    <text evidence="5 8">Amino-acid biosynthesis; L-lysine biosynthesis via DAP pathway; L-lysine from DL-2,6-diaminopimelate: step 1/1.</text>
</comment>
<evidence type="ECO:0000313" key="11">
    <source>
        <dbReference type="EMBL" id="AOH83043.1"/>
    </source>
</evidence>
<dbReference type="NCBIfam" id="TIGR01048">
    <property type="entry name" value="lysA"/>
    <property type="match status" value="1"/>
</dbReference>
<dbReference type="FunFam" id="3.20.20.10:FF:000003">
    <property type="entry name" value="Diaminopimelate decarboxylase"/>
    <property type="match status" value="1"/>
</dbReference>
<dbReference type="InterPro" id="IPR022653">
    <property type="entry name" value="De-COase2_pyr-phos_BS"/>
</dbReference>
<evidence type="ECO:0000256" key="6">
    <source>
        <dbReference type="NCBIfam" id="TIGR01048"/>
    </source>
</evidence>
<evidence type="ECO:0000256" key="7">
    <source>
        <dbReference type="PIRSR" id="PIRSR600183-50"/>
    </source>
</evidence>
<comment type="subunit">
    <text evidence="5">Homodimer.</text>
</comment>
<feature type="binding site" evidence="5">
    <location>
        <position position="372"/>
    </location>
    <ligand>
        <name>pyridoxal 5'-phosphate</name>
        <dbReference type="ChEBI" id="CHEBI:597326"/>
    </ligand>
</feature>
<comment type="similarity">
    <text evidence="5">Belongs to the Orn/Lys/Arg decarboxylase class-II family. LysA subfamily.</text>
</comment>
<feature type="binding site" evidence="5">
    <location>
        <position position="240"/>
    </location>
    <ligand>
        <name>pyridoxal 5'-phosphate</name>
        <dbReference type="ChEBI" id="CHEBI:597326"/>
    </ligand>
</feature>
<dbReference type="EC" id="4.1.1.20" evidence="5 6"/>
<dbReference type="UniPathway" id="UPA00034">
    <property type="reaction ID" value="UER00027"/>
</dbReference>
<evidence type="ECO:0000256" key="2">
    <source>
        <dbReference type="ARBA" id="ARBA00022793"/>
    </source>
</evidence>
<dbReference type="Pfam" id="PF02784">
    <property type="entry name" value="Orn_Arg_deC_N"/>
    <property type="match status" value="1"/>
</dbReference>
<keyword evidence="4 5" id="KW-0456">Lyase</keyword>
<comment type="catalytic activity">
    <reaction evidence="5 8">
        <text>meso-2,6-diaminopimelate + H(+) = L-lysine + CO2</text>
        <dbReference type="Rhea" id="RHEA:15101"/>
        <dbReference type="ChEBI" id="CHEBI:15378"/>
        <dbReference type="ChEBI" id="CHEBI:16526"/>
        <dbReference type="ChEBI" id="CHEBI:32551"/>
        <dbReference type="ChEBI" id="CHEBI:57791"/>
        <dbReference type="EC" id="4.1.1.20"/>
    </reaction>
</comment>
<feature type="binding site" evidence="5">
    <location>
        <position position="372"/>
    </location>
    <ligand>
        <name>substrate</name>
    </ligand>
</feature>
<evidence type="ECO:0000313" key="12">
    <source>
        <dbReference type="Proteomes" id="UP000094256"/>
    </source>
</evidence>
<dbReference type="PANTHER" id="PTHR43727">
    <property type="entry name" value="DIAMINOPIMELATE DECARBOXYLASE"/>
    <property type="match status" value="1"/>
</dbReference>
<dbReference type="SUPFAM" id="SSF50621">
    <property type="entry name" value="Alanine racemase C-terminal domain-like"/>
    <property type="match status" value="1"/>
</dbReference>
<evidence type="ECO:0000256" key="1">
    <source>
        <dbReference type="ARBA" id="ARBA00001933"/>
    </source>
</evidence>
<dbReference type="EMBL" id="CP014168">
    <property type="protein sequence ID" value="AOH83043.1"/>
    <property type="molecule type" value="Genomic_DNA"/>
</dbReference>
<gene>
    <name evidence="5" type="primary">lysA</name>
    <name evidence="11" type="ORF">AWL63_02685</name>
</gene>
<dbReference type="CDD" id="cd06828">
    <property type="entry name" value="PLPDE_III_DapDC"/>
    <property type="match status" value="1"/>
</dbReference>
<name>A0A1B3Z6J2_9SPHN</name>
<dbReference type="PRINTS" id="PR01181">
    <property type="entry name" value="DAPDCRBXLASE"/>
</dbReference>
<dbReference type="PANTHER" id="PTHR43727:SF2">
    <property type="entry name" value="GROUP IV DECARBOXYLASE"/>
    <property type="match status" value="1"/>
</dbReference>
<evidence type="ECO:0000256" key="4">
    <source>
        <dbReference type="ARBA" id="ARBA00023239"/>
    </source>
</evidence>
<feature type="binding site" evidence="5">
    <location>
        <begin position="275"/>
        <end position="278"/>
    </location>
    <ligand>
        <name>pyridoxal 5'-phosphate</name>
        <dbReference type="ChEBI" id="CHEBI:597326"/>
    </ligand>
</feature>
<evidence type="ECO:0000259" key="10">
    <source>
        <dbReference type="Pfam" id="PF02784"/>
    </source>
</evidence>
<dbReference type="GO" id="GO:0009089">
    <property type="term" value="P:lysine biosynthetic process via diaminopimelate"/>
    <property type="evidence" value="ECO:0007669"/>
    <property type="project" value="UniProtKB-UniRule"/>
</dbReference>